<comment type="caution">
    <text evidence="1">The sequence shown here is derived from an EMBL/GenBank/DDBJ whole genome shotgun (WGS) entry which is preliminary data.</text>
</comment>
<evidence type="ECO:0000313" key="1">
    <source>
        <dbReference type="EMBL" id="KAH7441304.1"/>
    </source>
</evidence>
<keyword evidence="2" id="KW-1185">Reference proteome</keyword>
<sequence>MRTMIIGASLYLGEAVGNGEEYRKEEESGLRGCRFRKVRRGLRPTLRDQERCYSSDIYTTDVFLHRSFEDESDEQKIGRKIRSWDFIICFCSLAFV</sequence>
<dbReference type="AlphaFoldDB" id="A0A8T2V611"/>
<proteinExistence type="predicted"/>
<protein>
    <submittedName>
        <fullName evidence="1">Uncharacterized protein</fullName>
    </submittedName>
</protein>
<name>A0A8T2V611_CERRI</name>
<reference evidence="1" key="1">
    <citation type="submission" date="2021-08" db="EMBL/GenBank/DDBJ databases">
        <title>WGS assembly of Ceratopteris richardii.</title>
        <authorList>
            <person name="Marchant D.B."/>
            <person name="Chen G."/>
            <person name="Jenkins J."/>
            <person name="Shu S."/>
            <person name="Leebens-Mack J."/>
            <person name="Grimwood J."/>
            <person name="Schmutz J."/>
            <person name="Soltis P."/>
            <person name="Soltis D."/>
            <person name="Chen Z.-H."/>
        </authorList>
    </citation>
    <scope>NUCLEOTIDE SEQUENCE</scope>
    <source>
        <strain evidence="1">Whitten #5841</strain>
        <tissue evidence="1">Leaf</tissue>
    </source>
</reference>
<organism evidence="1 2">
    <name type="scientific">Ceratopteris richardii</name>
    <name type="common">Triangle waterfern</name>
    <dbReference type="NCBI Taxonomy" id="49495"/>
    <lineage>
        <taxon>Eukaryota</taxon>
        <taxon>Viridiplantae</taxon>
        <taxon>Streptophyta</taxon>
        <taxon>Embryophyta</taxon>
        <taxon>Tracheophyta</taxon>
        <taxon>Polypodiopsida</taxon>
        <taxon>Polypodiidae</taxon>
        <taxon>Polypodiales</taxon>
        <taxon>Pteridineae</taxon>
        <taxon>Pteridaceae</taxon>
        <taxon>Parkerioideae</taxon>
        <taxon>Ceratopteris</taxon>
    </lineage>
</organism>
<dbReference type="Proteomes" id="UP000825935">
    <property type="component" value="Chromosome 3"/>
</dbReference>
<gene>
    <name evidence="1" type="ORF">KP509_03G033100</name>
</gene>
<dbReference type="EMBL" id="CM035408">
    <property type="protein sequence ID" value="KAH7441304.1"/>
    <property type="molecule type" value="Genomic_DNA"/>
</dbReference>
<evidence type="ECO:0000313" key="2">
    <source>
        <dbReference type="Proteomes" id="UP000825935"/>
    </source>
</evidence>
<accession>A0A8T2V611</accession>